<dbReference type="Proteomes" id="UP000199069">
    <property type="component" value="Unassembled WGS sequence"/>
</dbReference>
<evidence type="ECO:0000259" key="2">
    <source>
        <dbReference type="PROSITE" id="PS50053"/>
    </source>
</evidence>
<dbReference type="PROSITE" id="PS50053">
    <property type="entry name" value="UBIQUITIN_2"/>
    <property type="match status" value="1"/>
</dbReference>
<dbReference type="InterPro" id="IPR039540">
    <property type="entry name" value="UBL3-like_ubiquitin_dom"/>
</dbReference>
<organism evidence="3 4">
    <name type="scientific">Rhodotorula toruloides</name>
    <name type="common">Yeast</name>
    <name type="synonym">Rhodosporidium toruloides</name>
    <dbReference type="NCBI Taxonomy" id="5286"/>
    <lineage>
        <taxon>Eukaryota</taxon>
        <taxon>Fungi</taxon>
        <taxon>Dikarya</taxon>
        <taxon>Basidiomycota</taxon>
        <taxon>Pucciniomycotina</taxon>
        <taxon>Microbotryomycetes</taxon>
        <taxon>Sporidiobolales</taxon>
        <taxon>Sporidiobolaceae</taxon>
        <taxon>Rhodotorula</taxon>
    </lineage>
</organism>
<dbReference type="STRING" id="5286.A0A0K3CLN9"/>
<name>A0A0K3CLN9_RHOTO</name>
<proteinExistence type="predicted"/>
<dbReference type="PANTHER" id="PTHR13169">
    <property type="entry name" value="UBIQUITIN-LIKE PROTEIN 3 HCG-1 PROTEIN"/>
    <property type="match status" value="1"/>
</dbReference>
<evidence type="ECO:0000256" key="1">
    <source>
        <dbReference type="SAM" id="MobiDB-lite"/>
    </source>
</evidence>
<sequence length="221" mass="23581">MISEAASAPVEATQPPVEPSTTSRAPKPSLPPRGTGSDGTAAVSQPVEETGEGDAGPVMREREGTGPVSLVAPAGTDRPAAAESVGEVERPALKGEPVEIELLLLSGKRKRWTFGTEETVAEVKDQVWHEWPDDWTKGDPAPPSVDGLRLLHLGRFLDDASTLSAAGLKPTPDFPGPLIVHLHIRTLEPPHHAHHSPKKKKKAQQQPAHEENRSCTCCIIA</sequence>
<gene>
    <name evidence="3" type="primary">FGENESH: predicted gene_10.320</name>
    <name evidence="3" type="ORF">BN2166_0054830</name>
</gene>
<reference evidence="3 4" key="1">
    <citation type="submission" date="2015-07" db="EMBL/GenBank/DDBJ databases">
        <authorList>
            <person name="Cajimat M.N.B."/>
            <person name="Milazzo M.L."/>
            <person name="Fulhorst C.F."/>
        </authorList>
    </citation>
    <scope>NUCLEOTIDE SEQUENCE [LARGE SCALE GENOMIC DNA]</scope>
    <source>
        <strain evidence="3">Single colony</strain>
    </source>
</reference>
<dbReference type="EMBL" id="CWKI01000010">
    <property type="protein sequence ID" value="CTR09622.1"/>
    <property type="molecule type" value="Genomic_DNA"/>
</dbReference>
<keyword evidence="4" id="KW-1185">Reference proteome</keyword>
<feature type="region of interest" description="Disordered" evidence="1">
    <location>
        <begin position="190"/>
        <end position="215"/>
    </location>
</feature>
<dbReference type="Gene3D" id="3.10.20.90">
    <property type="entry name" value="Phosphatidylinositol 3-kinase Catalytic Subunit, Chain A, domain 1"/>
    <property type="match status" value="1"/>
</dbReference>
<feature type="compositionally biased region" description="Basic residues" evidence="1">
    <location>
        <begin position="192"/>
        <end position="203"/>
    </location>
</feature>
<dbReference type="SUPFAM" id="SSF54236">
    <property type="entry name" value="Ubiquitin-like"/>
    <property type="match status" value="1"/>
</dbReference>
<accession>A0A0K3CLN9</accession>
<dbReference type="PANTHER" id="PTHR13169:SF0">
    <property type="entry name" value="UBIQUITIN-LIKE PROTEIN 3"/>
    <property type="match status" value="1"/>
</dbReference>
<feature type="domain" description="Ubiquitin-like" evidence="2">
    <location>
        <begin position="98"/>
        <end position="170"/>
    </location>
</feature>
<protein>
    <submittedName>
        <fullName evidence="3">BY PROTMAP: gi|472582136|gb|EMS19838.1| ubiquitin like superfamily protein [Rhodosporidium toruloides NP11] gi|647394271|emb|CDR35499.1| RHTO0S01e00716g1_1 [Rhodosporidium toruloides]</fullName>
    </submittedName>
</protein>
<evidence type="ECO:0000313" key="4">
    <source>
        <dbReference type="Proteomes" id="UP000199069"/>
    </source>
</evidence>
<feature type="region of interest" description="Disordered" evidence="1">
    <location>
        <begin position="1"/>
        <end position="86"/>
    </location>
</feature>
<dbReference type="InterPro" id="IPR040015">
    <property type="entry name" value="UBL3-like"/>
</dbReference>
<dbReference type="OMA" id="YPRERES"/>
<evidence type="ECO:0000313" key="3">
    <source>
        <dbReference type="EMBL" id="CTR09622.1"/>
    </source>
</evidence>
<dbReference type="InterPro" id="IPR000626">
    <property type="entry name" value="Ubiquitin-like_dom"/>
</dbReference>
<dbReference type="Pfam" id="PF13881">
    <property type="entry name" value="Rad60-SLD_2"/>
    <property type="match status" value="1"/>
</dbReference>
<dbReference type="AlphaFoldDB" id="A0A0K3CLN9"/>
<dbReference type="InterPro" id="IPR029071">
    <property type="entry name" value="Ubiquitin-like_domsf"/>
</dbReference>